<sequence length="256" mass="26683">MRELSQAEFDSRSNAIFGGNNEDIEVISVSGSFLPYTAEWAAYMYSMNDRLANSSTMIDVGNLDIDVTLDSDGDYSIDSFIEDIKDMTADEKAQFSKALADLSTVIGGIVESAIANGADISPQTLDRLSNLGKGIGAIGTAIDAGLIATKFSNGDYSTGTIADALNIVATVAVGTALGGPVGFAAAFATALFGDEVIEFALDAAVSAGQLTVEQYNEVVNNIALSMDSSGMDFGDIEYWKALFAIPDVGIGGGWSE</sequence>
<dbReference type="AlphaFoldDB" id="A0A0F9JML1"/>
<organism evidence="1">
    <name type="scientific">marine sediment metagenome</name>
    <dbReference type="NCBI Taxonomy" id="412755"/>
    <lineage>
        <taxon>unclassified sequences</taxon>
        <taxon>metagenomes</taxon>
        <taxon>ecological metagenomes</taxon>
    </lineage>
</organism>
<proteinExistence type="predicted"/>
<gene>
    <name evidence="1" type="ORF">LCGC14_1434330</name>
</gene>
<protein>
    <submittedName>
        <fullName evidence="1">Uncharacterized protein</fullName>
    </submittedName>
</protein>
<dbReference type="EMBL" id="LAZR01009704">
    <property type="protein sequence ID" value="KKM71069.1"/>
    <property type="molecule type" value="Genomic_DNA"/>
</dbReference>
<evidence type="ECO:0000313" key="1">
    <source>
        <dbReference type="EMBL" id="KKM71069.1"/>
    </source>
</evidence>
<reference evidence="1" key="1">
    <citation type="journal article" date="2015" name="Nature">
        <title>Complex archaea that bridge the gap between prokaryotes and eukaryotes.</title>
        <authorList>
            <person name="Spang A."/>
            <person name="Saw J.H."/>
            <person name="Jorgensen S.L."/>
            <person name="Zaremba-Niedzwiedzka K."/>
            <person name="Martijn J."/>
            <person name="Lind A.E."/>
            <person name="van Eijk R."/>
            <person name="Schleper C."/>
            <person name="Guy L."/>
            <person name="Ettema T.J."/>
        </authorList>
    </citation>
    <scope>NUCLEOTIDE SEQUENCE</scope>
</reference>
<name>A0A0F9JML1_9ZZZZ</name>
<comment type="caution">
    <text evidence="1">The sequence shown here is derived from an EMBL/GenBank/DDBJ whole genome shotgun (WGS) entry which is preliminary data.</text>
</comment>
<accession>A0A0F9JML1</accession>